<evidence type="ECO:0000256" key="1">
    <source>
        <dbReference type="SAM" id="SignalP"/>
    </source>
</evidence>
<name>A0ABV4TYP2_9GAMM</name>
<gene>
    <name evidence="3" type="ORF">ACERLL_16600</name>
</gene>
<dbReference type="Pfam" id="PF16694">
    <property type="entry name" value="Cytochrome_P460"/>
    <property type="match status" value="1"/>
</dbReference>
<feature type="domain" description="Cytochrome P460" evidence="2">
    <location>
        <begin position="106"/>
        <end position="199"/>
    </location>
</feature>
<organism evidence="3 4">
    <name type="scientific">Thiohalorhabdus methylotrophus</name>
    <dbReference type="NCBI Taxonomy" id="3242694"/>
    <lineage>
        <taxon>Bacteria</taxon>
        <taxon>Pseudomonadati</taxon>
        <taxon>Pseudomonadota</taxon>
        <taxon>Gammaproteobacteria</taxon>
        <taxon>Thiohalorhabdales</taxon>
        <taxon>Thiohalorhabdaceae</taxon>
        <taxon>Thiohalorhabdus</taxon>
    </lineage>
</organism>
<dbReference type="RefSeq" id="WP_373657219.1">
    <property type="nucleotide sequence ID" value="NZ_JBGUAW010000014.1"/>
</dbReference>
<protein>
    <submittedName>
        <fullName evidence="3">Cytochrome P460 family protein</fullName>
    </submittedName>
</protein>
<dbReference type="CDD" id="cd20716">
    <property type="entry name" value="cyt_P460_fam"/>
    <property type="match status" value="1"/>
</dbReference>
<dbReference type="PROSITE" id="PS51257">
    <property type="entry name" value="PROKAR_LIPOPROTEIN"/>
    <property type="match status" value="1"/>
</dbReference>
<evidence type="ECO:0000313" key="4">
    <source>
        <dbReference type="Proteomes" id="UP001575181"/>
    </source>
</evidence>
<proteinExistence type="predicted"/>
<feature type="signal peptide" evidence="1">
    <location>
        <begin position="1"/>
        <end position="25"/>
    </location>
</feature>
<sequence>MKRLCRLRTTGTALIGVAGISLALAGCETGGTLPEIATEEQGPPYGGQASVNYADSLWIAMNNARLVGEDAFHTVPYEGQEPHGAVLETLYGEVSAGGIAGVAGHRGQVIVKRNYTGEDITNAKVAESPGEYLDSITVMFKREEGYDPAHNNWFWAKYEPGGTVATSEEGVKLAGRVAKGEEKGCIACHAQQKENDYQFNKSDFINE</sequence>
<keyword evidence="4" id="KW-1185">Reference proteome</keyword>
<dbReference type="Proteomes" id="UP001575181">
    <property type="component" value="Unassembled WGS sequence"/>
</dbReference>
<dbReference type="InterPro" id="IPR032033">
    <property type="entry name" value="Cytochrome_P460"/>
</dbReference>
<reference evidence="3 4" key="1">
    <citation type="submission" date="2024-08" db="EMBL/GenBank/DDBJ databases">
        <title>Whole-genome sequencing of halo(alkali)philic microorganisms from hypersaline lakes.</title>
        <authorList>
            <person name="Sorokin D.Y."/>
            <person name="Merkel A.Y."/>
            <person name="Messina E."/>
            <person name="Yakimov M."/>
        </authorList>
    </citation>
    <scope>NUCLEOTIDE SEQUENCE [LARGE SCALE GENOMIC DNA]</scope>
    <source>
        <strain evidence="3 4">Cl-TMA</strain>
    </source>
</reference>
<dbReference type="InterPro" id="IPR038142">
    <property type="entry name" value="Cytochrome_P460_sp"/>
</dbReference>
<keyword evidence="1" id="KW-0732">Signal</keyword>
<evidence type="ECO:0000313" key="3">
    <source>
        <dbReference type="EMBL" id="MFA9462430.1"/>
    </source>
</evidence>
<dbReference type="Gene3D" id="3.50.70.20">
    <property type="entry name" value="Cytochrome P460"/>
    <property type="match status" value="1"/>
</dbReference>
<evidence type="ECO:0000259" key="2">
    <source>
        <dbReference type="Pfam" id="PF16694"/>
    </source>
</evidence>
<comment type="caution">
    <text evidence="3">The sequence shown here is derived from an EMBL/GenBank/DDBJ whole genome shotgun (WGS) entry which is preliminary data.</text>
</comment>
<dbReference type="EMBL" id="JBGUAW010000014">
    <property type="protein sequence ID" value="MFA9462430.1"/>
    <property type="molecule type" value="Genomic_DNA"/>
</dbReference>
<accession>A0ABV4TYP2</accession>
<feature type="chain" id="PRO_5045651164" evidence="1">
    <location>
        <begin position="26"/>
        <end position="207"/>
    </location>
</feature>